<evidence type="ECO:0000256" key="6">
    <source>
        <dbReference type="SAM" id="Phobius"/>
    </source>
</evidence>
<evidence type="ECO:0000256" key="3">
    <source>
        <dbReference type="ARBA" id="ARBA00022679"/>
    </source>
</evidence>
<feature type="transmembrane region" description="Helical" evidence="6">
    <location>
        <begin position="18"/>
        <end position="41"/>
    </location>
</feature>
<sequence>MLRASCAQIMKKKNVSTILVVCLLLLLFFYLLNVVVLFYLLNIARVISRSYTTRSTTARVLMFVEDLYTQTYIQEKPWNQVWESPEPTWSITCDTAHFEYDLCYLNRPTVVDPTTSTVSAVDPTNSTPPTVIKTRPYPRKGQPEAMQRTRELTLTTSPLNASCAVTHNSPALIFSAGGFAGNVFHDFNEGWVPLFVTVDEHFVDRDIILAVVDCNDWWLVKYAGLFSHFTRHPIVNLDKETAAHCFPSAIVGLKTHGVMIVDPTLQRGPRPKTMFDFRALLANAYDPSLTLPSQVLPTFSSDARPKLAFLNRMDTRKLINEADVRQAAEEVGFDVAVFGVTSETPMRDLFRLVDSSHAMVAVHGAGCTHELFLRPGSVFVQIVPINCGWLADMCYGKLAIRLGLEYIVYEAGIHESTLETDDFAVRQAMEPHDPASSLMGNLTNWNRYMSQHVKVDVVRFKRYLKRAYEKAKLFAQKQSLYSQR</sequence>
<reference evidence="8" key="1">
    <citation type="submission" date="2019-11" db="EMBL/GenBank/DDBJ databases">
        <authorList>
            <person name="Liu Y."/>
            <person name="Hou J."/>
            <person name="Li T.-Q."/>
            <person name="Guan C.-H."/>
            <person name="Wu X."/>
            <person name="Wu H.-Z."/>
            <person name="Ling F."/>
            <person name="Zhang R."/>
            <person name="Shi X.-G."/>
            <person name="Ren J.-P."/>
            <person name="Chen E.-F."/>
            <person name="Sun J.-M."/>
        </authorList>
    </citation>
    <scope>NUCLEOTIDE SEQUENCE</scope>
    <source>
        <strain evidence="8">Adult_tree_wgs_1</strain>
        <tissue evidence="8">Leaves</tissue>
    </source>
</reference>
<evidence type="ECO:0000256" key="1">
    <source>
        <dbReference type="ARBA" id="ARBA00004323"/>
    </source>
</evidence>
<evidence type="ECO:0000313" key="8">
    <source>
        <dbReference type="EMBL" id="KAF7123713.1"/>
    </source>
</evidence>
<dbReference type="OrthoDB" id="529273at2759"/>
<evidence type="ECO:0000313" key="9">
    <source>
        <dbReference type="Proteomes" id="UP000626092"/>
    </source>
</evidence>
<keyword evidence="4" id="KW-0325">Glycoprotein</keyword>
<proteinExistence type="predicted"/>
<dbReference type="GO" id="GO:0000139">
    <property type="term" value="C:Golgi membrane"/>
    <property type="evidence" value="ECO:0007669"/>
    <property type="project" value="UniProtKB-SubCell"/>
</dbReference>
<evidence type="ECO:0000259" key="7">
    <source>
        <dbReference type="Pfam" id="PF04577"/>
    </source>
</evidence>
<dbReference type="PANTHER" id="PTHR20961">
    <property type="entry name" value="GLYCOSYLTRANSFERASE"/>
    <property type="match status" value="1"/>
</dbReference>
<protein>
    <recommendedName>
        <fullName evidence="7">Glycosyltransferase 61 catalytic domain-containing protein</fullName>
    </recommendedName>
</protein>
<keyword evidence="6" id="KW-1133">Transmembrane helix</keyword>
<evidence type="ECO:0000256" key="5">
    <source>
        <dbReference type="SAM" id="MobiDB-lite"/>
    </source>
</evidence>
<keyword evidence="2" id="KW-0328">Glycosyltransferase</keyword>
<comment type="subcellular location">
    <subcellularLocation>
        <location evidence="1">Golgi apparatus membrane</location>
        <topology evidence="1">Single-pass type II membrane protein</topology>
    </subcellularLocation>
</comment>
<dbReference type="InterPro" id="IPR007657">
    <property type="entry name" value="Glycosyltransferase_61"/>
</dbReference>
<feature type="domain" description="Glycosyltransferase 61 catalytic" evidence="7">
    <location>
        <begin position="252"/>
        <end position="380"/>
    </location>
</feature>
<evidence type="ECO:0000256" key="2">
    <source>
        <dbReference type="ARBA" id="ARBA00022676"/>
    </source>
</evidence>
<dbReference type="Proteomes" id="UP000626092">
    <property type="component" value="Unassembled WGS sequence"/>
</dbReference>
<dbReference type="EMBL" id="WJXA01000012">
    <property type="protein sequence ID" value="KAF7123713.1"/>
    <property type="molecule type" value="Genomic_DNA"/>
</dbReference>
<evidence type="ECO:0000256" key="4">
    <source>
        <dbReference type="ARBA" id="ARBA00023180"/>
    </source>
</evidence>
<organism evidence="8 9">
    <name type="scientific">Rhododendron simsii</name>
    <name type="common">Sims's rhododendron</name>
    <dbReference type="NCBI Taxonomy" id="118357"/>
    <lineage>
        <taxon>Eukaryota</taxon>
        <taxon>Viridiplantae</taxon>
        <taxon>Streptophyta</taxon>
        <taxon>Embryophyta</taxon>
        <taxon>Tracheophyta</taxon>
        <taxon>Spermatophyta</taxon>
        <taxon>Magnoliopsida</taxon>
        <taxon>eudicotyledons</taxon>
        <taxon>Gunneridae</taxon>
        <taxon>Pentapetalae</taxon>
        <taxon>asterids</taxon>
        <taxon>Ericales</taxon>
        <taxon>Ericaceae</taxon>
        <taxon>Ericoideae</taxon>
        <taxon>Rhodoreae</taxon>
        <taxon>Rhododendron</taxon>
    </lineage>
</organism>
<accession>A0A834G2V4</accession>
<dbReference type="Pfam" id="PF04577">
    <property type="entry name" value="Glyco_transf_61"/>
    <property type="match status" value="1"/>
</dbReference>
<feature type="region of interest" description="Disordered" evidence="5">
    <location>
        <begin position="116"/>
        <end position="145"/>
    </location>
</feature>
<keyword evidence="3" id="KW-0808">Transferase</keyword>
<dbReference type="GO" id="GO:0016763">
    <property type="term" value="F:pentosyltransferase activity"/>
    <property type="evidence" value="ECO:0007669"/>
    <property type="project" value="UniProtKB-ARBA"/>
</dbReference>
<dbReference type="AlphaFoldDB" id="A0A834G2V4"/>
<keyword evidence="6" id="KW-0472">Membrane</keyword>
<name>A0A834G2V4_RHOSS</name>
<comment type="caution">
    <text evidence="8">The sequence shown here is derived from an EMBL/GenBank/DDBJ whole genome shotgun (WGS) entry which is preliminary data.</text>
</comment>
<keyword evidence="9" id="KW-1185">Reference proteome</keyword>
<dbReference type="PANTHER" id="PTHR20961:SF86">
    <property type="entry name" value="GLYCOSYLTRANSFERASE FAMILY 61 PROTEIN"/>
    <property type="match status" value="1"/>
</dbReference>
<dbReference type="InterPro" id="IPR049625">
    <property type="entry name" value="Glyco_transf_61_cat"/>
</dbReference>
<keyword evidence="6" id="KW-0812">Transmembrane</keyword>
<gene>
    <name evidence="8" type="ORF">RHSIM_Rhsim12G0133900</name>
</gene>